<protein>
    <recommendedName>
        <fullName evidence="1">PRTase-CE domain-containing protein</fullName>
    </recommendedName>
</protein>
<name>W0QCE7_9PAST</name>
<dbReference type="STRING" id="1433287.X808_14450"/>
<dbReference type="eggNOG" id="COG1040">
    <property type="taxonomic scope" value="Bacteria"/>
</dbReference>
<dbReference type="EMBL" id="CP006943">
    <property type="protein sequence ID" value="AHG75967.1"/>
    <property type="molecule type" value="Genomic_DNA"/>
</dbReference>
<feature type="domain" description="PRTase-CE" evidence="1">
    <location>
        <begin position="32"/>
        <end position="195"/>
    </location>
</feature>
<dbReference type="PATRIC" id="fig|1433287.3.peg.1446"/>
<dbReference type="OrthoDB" id="4288730at2"/>
<keyword evidence="3" id="KW-1185">Reference proteome</keyword>
<dbReference type="Pfam" id="PF24390">
    <property type="entry name" value="PRTase-CE"/>
    <property type="match status" value="1"/>
</dbReference>
<sequence>MEVDNKGNFSIVGRSSKGKGSEDLVINAIHDLCKSNESPFLESPDTRELSVNKVRNIIFVVDNSISGDQVNHYLNAFFDNKTIKSYWSLNCFKITIYSFYISERAKDKIKTNKFIANKFKKDPSCVSFEYFVSERGWEDYQIIKELLDRYTVIPKKYRFGYDESAGDVIFEYSIPNNVFGIFYYKVGNKWKPLFENRRVSNELIKMLNNENIDSYSEIPKDHLRVLHLIYNKKNTLSKISISVGVSEEYIKIICDWLIKIKFIDLTNIKKFYRLTESGKNYLTKHNVTPDKIDNFNFEIYTPKNMERHKRPLFAKQRKEVVKIFLFSELQENVFL</sequence>
<gene>
    <name evidence="2" type="ORF">X808_14450</name>
</gene>
<dbReference type="Proteomes" id="UP000066995">
    <property type="component" value="Chromosome"/>
</dbReference>
<dbReference type="AlphaFoldDB" id="W0QCE7"/>
<organism evidence="2 3">
    <name type="scientific">Mannheimia varigena USDA-ARS-USMARC-1296</name>
    <dbReference type="NCBI Taxonomy" id="1433287"/>
    <lineage>
        <taxon>Bacteria</taxon>
        <taxon>Pseudomonadati</taxon>
        <taxon>Pseudomonadota</taxon>
        <taxon>Gammaproteobacteria</taxon>
        <taxon>Pasteurellales</taxon>
        <taxon>Pasteurellaceae</taxon>
        <taxon>Mannheimia</taxon>
    </lineage>
</organism>
<reference evidence="2 3" key="1">
    <citation type="submission" date="2013-12" db="EMBL/GenBank/DDBJ databases">
        <title>Annotation of the Mannheimia varigena USDA-ARS-USMARC-1296 complete genome.</title>
        <authorList>
            <person name="Harhay G.P."/>
            <person name="Clawson M.L."/>
            <person name="Murray R.W."/>
            <person name="Lubbers B.V."/>
            <person name="Heaton M.P."/>
            <person name="Chitko-Mckown C.G."/>
            <person name="Harhay D.M."/>
            <person name="Smith T.P.L."/>
        </authorList>
    </citation>
    <scope>NUCLEOTIDE SEQUENCE [LARGE SCALE GENOMIC DNA]</scope>
    <source>
        <strain evidence="2 3">USDA-ARS-USMARC-1296</strain>
    </source>
</reference>
<dbReference type="InterPro" id="IPR036390">
    <property type="entry name" value="WH_DNA-bd_sf"/>
</dbReference>
<proteinExistence type="predicted"/>
<evidence type="ECO:0000313" key="3">
    <source>
        <dbReference type="Proteomes" id="UP000066995"/>
    </source>
</evidence>
<evidence type="ECO:0000313" key="2">
    <source>
        <dbReference type="EMBL" id="AHG75967.1"/>
    </source>
</evidence>
<dbReference type="SUPFAM" id="SSF46785">
    <property type="entry name" value="Winged helix' DNA-binding domain"/>
    <property type="match status" value="1"/>
</dbReference>
<dbReference type="HOGENOM" id="CLU_828474_0_0_6"/>
<dbReference type="RefSeq" id="WP_025217671.1">
    <property type="nucleotide sequence ID" value="NZ_CP006943.1"/>
</dbReference>
<evidence type="ECO:0000259" key="1">
    <source>
        <dbReference type="Pfam" id="PF24390"/>
    </source>
</evidence>
<accession>W0QCE7</accession>
<dbReference type="InterPro" id="IPR056920">
    <property type="entry name" value="PRTase-CE"/>
</dbReference>
<dbReference type="KEGG" id="mvi:X808_14450"/>